<name>A0A7W6D2I9_9HYPH</name>
<feature type="transmembrane region" description="Helical" evidence="1">
    <location>
        <begin position="111"/>
        <end position="129"/>
    </location>
</feature>
<evidence type="ECO:0000313" key="2">
    <source>
        <dbReference type="EMBL" id="MBB3974857.1"/>
    </source>
</evidence>
<keyword evidence="3" id="KW-1185">Reference proteome</keyword>
<accession>A0A7W6D2I9</accession>
<evidence type="ECO:0000313" key="3">
    <source>
        <dbReference type="Proteomes" id="UP000574761"/>
    </source>
</evidence>
<organism evidence="2 3">
    <name type="scientific">Mycoplana azooxidifex</name>
    <dbReference type="NCBI Taxonomy" id="1636188"/>
    <lineage>
        <taxon>Bacteria</taxon>
        <taxon>Pseudomonadati</taxon>
        <taxon>Pseudomonadota</taxon>
        <taxon>Alphaproteobacteria</taxon>
        <taxon>Hyphomicrobiales</taxon>
        <taxon>Rhizobiaceae</taxon>
        <taxon>Mycoplana</taxon>
    </lineage>
</organism>
<keyword evidence="1" id="KW-1133">Transmembrane helix</keyword>
<sequence length="249" mass="27346">MDAEAISEGQTKRYWFVQGMRGIWSIPAIMLMLSFVGFAAFTAEGGIPVEQVMFMTGVVWALPAKVILVGSMLSGANLATTFIAVTLSSVRMMPMVAALVPEIRNSKTPTWLMLLLSHFVAITAWVFAMERAHRVPRTGRLAFFAGFGITLTSANILLVGIAYFMVTQFPPLVGACLFFLTPIYFLTSIWVSARHQVIYWSLGIGLVLGVVFHEVAPEFDILFAGLVGGTLAWAGERHWRLKRAAGVVR</sequence>
<reference evidence="2 3" key="1">
    <citation type="submission" date="2020-08" db="EMBL/GenBank/DDBJ databases">
        <title>Genomic Encyclopedia of Type Strains, Phase IV (KMG-IV): sequencing the most valuable type-strain genomes for metagenomic binning, comparative biology and taxonomic classification.</title>
        <authorList>
            <person name="Goeker M."/>
        </authorList>
    </citation>
    <scope>NUCLEOTIDE SEQUENCE [LARGE SCALE GENOMIC DNA]</scope>
    <source>
        <strain evidence="2 3">DSM 100211</strain>
    </source>
</reference>
<feature type="transmembrane region" description="Helical" evidence="1">
    <location>
        <begin position="53"/>
        <end position="71"/>
    </location>
</feature>
<proteinExistence type="predicted"/>
<feature type="transmembrane region" description="Helical" evidence="1">
    <location>
        <begin position="22"/>
        <end position="41"/>
    </location>
</feature>
<protein>
    <submittedName>
        <fullName evidence="2">Putative integral membrane protein</fullName>
    </submittedName>
</protein>
<feature type="transmembrane region" description="Helical" evidence="1">
    <location>
        <begin position="197"/>
        <end position="213"/>
    </location>
</feature>
<gene>
    <name evidence="2" type="ORF">GGQ64_000033</name>
</gene>
<feature type="transmembrane region" description="Helical" evidence="1">
    <location>
        <begin position="78"/>
        <end position="99"/>
    </location>
</feature>
<dbReference type="EMBL" id="JACIEE010000001">
    <property type="protein sequence ID" value="MBB3974857.1"/>
    <property type="molecule type" value="Genomic_DNA"/>
</dbReference>
<feature type="transmembrane region" description="Helical" evidence="1">
    <location>
        <begin position="172"/>
        <end position="190"/>
    </location>
</feature>
<evidence type="ECO:0000256" key="1">
    <source>
        <dbReference type="SAM" id="Phobius"/>
    </source>
</evidence>
<keyword evidence="1" id="KW-0472">Membrane</keyword>
<dbReference type="InterPro" id="IPR011606">
    <property type="entry name" value="Brnchd-chn_aa_trnsp_permease"/>
</dbReference>
<comment type="caution">
    <text evidence="2">The sequence shown here is derived from an EMBL/GenBank/DDBJ whole genome shotgun (WGS) entry which is preliminary data.</text>
</comment>
<keyword evidence="1" id="KW-0812">Transmembrane</keyword>
<feature type="transmembrane region" description="Helical" evidence="1">
    <location>
        <begin position="141"/>
        <end position="166"/>
    </location>
</feature>
<dbReference type="AlphaFoldDB" id="A0A7W6D2I9"/>
<dbReference type="Proteomes" id="UP000574761">
    <property type="component" value="Unassembled WGS sequence"/>
</dbReference>
<dbReference type="RefSeq" id="WP_183797664.1">
    <property type="nucleotide sequence ID" value="NZ_JACIEE010000001.1"/>
</dbReference>
<dbReference type="Pfam" id="PF03591">
    <property type="entry name" value="AzlC"/>
    <property type="match status" value="1"/>
</dbReference>